<gene>
    <name evidence="4" type="ORF">HMPREF9225_1210</name>
</gene>
<dbReference type="Proteomes" id="UP000003280">
    <property type="component" value="Unassembled WGS sequence"/>
</dbReference>
<dbReference type="GO" id="GO:0016818">
    <property type="term" value="F:hydrolase activity, acting on acid anhydrides, in phosphorus-containing anhydrides"/>
    <property type="evidence" value="ECO:0007669"/>
    <property type="project" value="InterPro"/>
</dbReference>
<dbReference type="GO" id="GO:0003676">
    <property type="term" value="F:nucleic acid binding"/>
    <property type="evidence" value="ECO:0007669"/>
    <property type="project" value="InterPro"/>
</dbReference>
<dbReference type="EMBL" id="AEEH01000044">
    <property type="protein sequence ID" value="EFM25076.1"/>
    <property type="molecule type" value="Genomic_DNA"/>
</dbReference>
<reference evidence="4 5" key="1">
    <citation type="submission" date="2010-07" db="EMBL/GenBank/DDBJ databases">
        <authorList>
            <person name="Muzny D."/>
            <person name="Qin X."/>
            <person name="Deng J."/>
            <person name="Jiang H."/>
            <person name="Liu Y."/>
            <person name="Qu J."/>
            <person name="Song X.-Z."/>
            <person name="Zhang L."/>
            <person name="Thornton R."/>
            <person name="Coyle M."/>
            <person name="Francisco L."/>
            <person name="Jackson L."/>
            <person name="Javaid M."/>
            <person name="Korchina V."/>
            <person name="Kovar C."/>
            <person name="Mata R."/>
            <person name="Mathew T."/>
            <person name="Ngo R."/>
            <person name="Nguyen L."/>
            <person name="Nguyen N."/>
            <person name="Okwuonu G."/>
            <person name="Ongeri F."/>
            <person name="Pham C."/>
            <person name="Simmons D."/>
            <person name="Wilczek-Boney K."/>
            <person name="Hale W."/>
            <person name="Jakkamsetti A."/>
            <person name="Pham P."/>
            <person name="Ruth R."/>
            <person name="San Lucas F."/>
            <person name="Warren J."/>
            <person name="Zhang J."/>
            <person name="Zhao Z."/>
            <person name="Zhou C."/>
            <person name="Zhu D."/>
            <person name="Lee S."/>
            <person name="Bess C."/>
            <person name="Blankenburg K."/>
            <person name="Forbes L."/>
            <person name="Fu Q."/>
            <person name="Gubbala S."/>
            <person name="Hirani K."/>
            <person name="Jayaseelan J.C."/>
            <person name="Lara F."/>
            <person name="Munidasa M."/>
            <person name="Palculict T."/>
            <person name="Patil S."/>
            <person name="Pu L.-L."/>
            <person name="Saada N."/>
            <person name="Tang L."/>
            <person name="Weissenberger G."/>
            <person name="Zhu Y."/>
            <person name="Hemphill L."/>
            <person name="Shang Y."/>
            <person name="Youmans B."/>
            <person name="Ayvaz T."/>
            <person name="Ross M."/>
            <person name="Santibanez J."/>
            <person name="Aqrawi P."/>
            <person name="Gross S."/>
            <person name="Joshi V."/>
            <person name="Fowler G."/>
            <person name="Nazareth L."/>
            <person name="Reid J."/>
            <person name="Worley K."/>
            <person name="Petrosino J."/>
            <person name="Highlander S."/>
            <person name="Gibbs R."/>
        </authorList>
    </citation>
    <scope>NUCLEOTIDE SEQUENCE [LARGE SCALE GENOMIC DNA]</scope>
    <source>
        <strain evidence="4 5">ATCC BAA-1640</strain>
    </source>
</reference>
<evidence type="ECO:0000259" key="3">
    <source>
        <dbReference type="SMART" id="SM00910"/>
    </source>
</evidence>
<evidence type="ECO:0000256" key="2">
    <source>
        <dbReference type="ARBA" id="ARBA00022801"/>
    </source>
</evidence>
<protein>
    <submittedName>
        <fullName evidence="4">HIRAN domain protein</fullName>
    </submittedName>
</protein>
<dbReference type="HOGENOM" id="CLU_154672_1_0_9"/>
<evidence type="ECO:0000313" key="5">
    <source>
        <dbReference type="Proteomes" id="UP000003280"/>
    </source>
</evidence>
<dbReference type="Pfam" id="PF08797">
    <property type="entry name" value="HIRAN"/>
    <property type="match status" value="1"/>
</dbReference>
<dbReference type="GO" id="GO:0008270">
    <property type="term" value="F:zinc ion binding"/>
    <property type="evidence" value="ECO:0007669"/>
    <property type="project" value="InterPro"/>
</dbReference>
<dbReference type="RefSeq" id="WP_008902024.1">
    <property type="nucleotide sequence ID" value="NZ_GL397071.1"/>
</dbReference>
<name>E0NM21_9FIRM</name>
<dbReference type="STRING" id="862517.HMPREF9225_1210"/>
<feature type="domain" description="HIRAN" evidence="3">
    <location>
        <begin position="32"/>
        <end position="131"/>
    </location>
</feature>
<dbReference type="eggNOG" id="ENOG5032I71">
    <property type="taxonomic scope" value="Bacteria"/>
</dbReference>
<accession>E0NM21</accession>
<keyword evidence="1" id="KW-0479">Metal-binding</keyword>
<keyword evidence="5" id="KW-1185">Reference proteome</keyword>
<organism evidence="4 5">
    <name type="scientific">Peptoniphilus duerdenii ATCC BAA-1640</name>
    <dbReference type="NCBI Taxonomy" id="862517"/>
    <lineage>
        <taxon>Bacteria</taxon>
        <taxon>Bacillati</taxon>
        <taxon>Bacillota</taxon>
        <taxon>Tissierellia</taxon>
        <taxon>Tissierellales</taxon>
        <taxon>Peptoniphilaceae</taxon>
        <taxon>Peptoniphilus</taxon>
    </lineage>
</organism>
<dbReference type="OrthoDB" id="1650885at2"/>
<sequence length="132" mass="15349">MSDIVKKDDGGLLEFLHSANFKDLPRPFAVDIFLFETYVAGTSYIDDMELIEPMLNIDDKLVFYREPNNPYDENAIRIETIKGDKIGYVPKKDNPVFSRLMDAGKNLYGMIDKKEKLDNWIKIDIKIYLYEG</sequence>
<dbReference type="InterPro" id="IPR014905">
    <property type="entry name" value="HIRAN"/>
</dbReference>
<proteinExistence type="predicted"/>
<dbReference type="SMART" id="SM00910">
    <property type="entry name" value="HIRAN"/>
    <property type="match status" value="1"/>
</dbReference>
<dbReference type="Gene3D" id="3.30.70.2330">
    <property type="match status" value="1"/>
</dbReference>
<evidence type="ECO:0000313" key="4">
    <source>
        <dbReference type="EMBL" id="EFM25076.1"/>
    </source>
</evidence>
<dbReference type="AlphaFoldDB" id="E0NM21"/>
<keyword evidence="2" id="KW-0378">Hydrolase</keyword>
<comment type="caution">
    <text evidence="4">The sequence shown here is derived from an EMBL/GenBank/DDBJ whole genome shotgun (WGS) entry which is preliminary data.</text>
</comment>
<evidence type="ECO:0000256" key="1">
    <source>
        <dbReference type="ARBA" id="ARBA00022723"/>
    </source>
</evidence>